<feature type="region of interest" description="Disordered" evidence="1">
    <location>
        <begin position="86"/>
        <end position="220"/>
    </location>
</feature>
<gene>
    <name evidence="2" type="ORF">H696_05485</name>
</gene>
<dbReference type="EMBL" id="KB932211">
    <property type="protein sequence ID" value="KCV68016.1"/>
    <property type="molecule type" value="Genomic_DNA"/>
</dbReference>
<reference evidence="2" key="1">
    <citation type="submission" date="2013-04" db="EMBL/GenBank/DDBJ databases">
        <title>The Genome Sequence of Fonticula alba ATCC 38817.</title>
        <authorList>
            <consortium name="The Broad Institute Genomics Platform"/>
            <person name="Russ C."/>
            <person name="Cuomo C."/>
            <person name="Burger G."/>
            <person name="Gray M.W."/>
            <person name="Holland P.W.H."/>
            <person name="King N."/>
            <person name="Lang F.B.F."/>
            <person name="Roger A.J."/>
            <person name="Ruiz-Trillo I."/>
            <person name="Brown M."/>
            <person name="Walker B."/>
            <person name="Young S."/>
            <person name="Zeng Q."/>
            <person name="Gargeya S."/>
            <person name="Fitzgerald M."/>
            <person name="Haas B."/>
            <person name="Abouelleil A."/>
            <person name="Allen A.W."/>
            <person name="Alvarado L."/>
            <person name="Arachchi H.M."/>
            <person name="Berlin A.M."/>
            <person name="Chapman S.B."/>
            <person name="Gainer-Dewar J."/>
            <person name="Goldberg J."/>
            <person name="Griggs A."/>
            <person name="Gujja S."/>
            <person name="Hansen M."/>
            <person name="Howarth C."/>
            <person name="Imamovic A."/>
            <person name="Ireland A."/>
            <person name="Larimer J."/>
            <person name="McCowan C."/>
            <person name="Murphy C."/>
            <person name="Pearson M."/>
            <person name="Poon T.W."/>
            <person name="Priest M."/>
            <person name="Roberts A."/>
            <person name="Saif S."/>
            <person name="Shea T."/>
            <person name="Sisk P."/>
            <person name="Sykes S."/>
            <person name="Wortman J."/>
            <person name="Nusbaum C."/>
            <person name="Birren B."/>
        </authorList>
    </citation>
    <scope>NUCLEOTIDE SEQUENCE [LARGE SCALE GENOMIC DNA]</scope>
    <source>
        <strain evidence="2">ATCC 38817</strain>
    </source>
</reference>
<name>A0A058Z1N0_FONAL</name>
<dbReference type="Proteomes" id="UP000030693">
    <property type="component" value="Unassembled WGS sequence"/>
</dbReference>
<organism evidence="2">
    <name type="scientific">Fonticula alba</name>
    <name type="common">Slime mold</name>
    <dbReference type="NCBI Taxonomy" id="691883"/>
    <lineage>
        <taxon>Eukaryota</taxon>
        <taxon>Rotosphaerida</taxon>
        <taxon>Fonticulaceae</taxon>
        <taxon>Fonticula</taxon>
    </lineage>
</organism>
<dbReference type="AlphaFoldDB" id="A0A058Z1N0"/>
<sequence length="244" mass="24841">MFASPGIVPTGALLGSRRSVSSVATGADGKGTSGESVPGSAPGTPLWPAVPAWPPAPRSLIPGAQPMSPIPFPRMSTMAATGLFSPETPTSPGARPVARSQSFAGPARTAPLFAPSGPSSPSSIRNGGRWLSTTATPRARPPTGPMAHSFAPGTRLRALEEDAFESDSTVGSDEEDEEDEEEEEAAAAAVRPASMAPPQVAALLRHPPPDSEVVASTNSPAFRRTISRLLSPADLAPPASLALA</sequence>
<feature type="compositionally biased region" description="Acidic residues" evidence="1">
    <location>
        <begin position="172"/>
        <end position="185"/>
    </location>
</feature>
<evidence type="ECO:0000313" key="3">
    <source>
        <dbReference type="Proteomes" id="UP000030693"/>
    </source>
</evidence>
<protein>
    <submittedName>
        <fullName evidence="2">Uncharacterized protein</fullName>
    </submittedName>
</protein>
<accession>A0A058Z1N0</accession>
<dbReference type="RefSeq" id="XP_009497583.1">
    <property type="nucleotide sequence ID" value="XM_009499308.1"/>
</dbReference>
<dbReference type="GeneID" id="20530210"/>
<evidence type="ECO:0000313" key="2">
    <source>
        <dbReference type="EMBL" id="KCV68016.1"/>
    </source>
</evidence>
<proteinExistence type="predicted"/>
<feature type="region of interest" description="Disordered" evidence="1">
    <location>
        <begin position="1"/>
        <end position="49"/>
    </location>
</feature>
<evidence type="ECO:0000256" key="1">
    <source>
        <dbReference type="SAM" id="MobiDB-lite"/>
    </source>
</evidence>
<keyword evidence="3" id="KW-1185">Reference proteome</keyword>